<sequence>MLGFVLYVLFNAALVFSSLSHSLLLQRHNQNQGILEWIVYLYTDSRKHWICWKRVGCGQLGDLLYTLVPTLHQFLAKRQCEIKRTQKDNCVSNCCPNCAPRETTAMIFHLFMTKKQGGTECQLLVIASL</sequence>
<evidence type="ECO:0008006" key="4">
    <source>
        <dbReference type="Google" id="ProtNLM"/>
    </source>
</evidence>
<gene>
    <name evidence="2" type="ORF">CSSPJE1EN1_LOCUS16406</name>
</gene>
<protein>
    <recommendedName>
        <fullName evidence="4">Secreted protein</fullName>
    </recommendedName>
</protein>
<reference evidence="2" key="1">
    <citation type="submission" date="2024-02" db="EMBL/GenBank/DDBJ databases">
        <authorList>
            <consortium name="ELIXIR-Norway"/>
            <consortium name="Elixir Norway"/>
        </authorList>
    </citation>
    <scope>NUCLEOTIDE SEQUENCE</scope>
</reference>
<feature type="chain" id="PRO_5045037431" description="Secreted protein" evidence="1">
    <location>
        <begin position="18"/>
        <end position="129"/>
    </location>
</feature>
<name>A0ABP0WZ42_9BRYO</name>
<organism evidence="2 3">
    <name type="scientific">Sphagnum jensenii</name>
    <dbReference type="NCBI Taxonomy" id="128206"/>
    <lineage>
        <taxon>Eukaryota</taxon>
        <taxon>Viridiplantae</taxon>
        <taxon>Streptophyta</taxon>
        <taxon>Embryophyta</taxon>
        <taxon>Bryophyta</taxon>
        <taxon>Sphagnophytina</taxon>
        <taxon>Sphagnopsida</taxon>
        <taxon>Sphagnales</taxon>
        <taxon>Sphagnaceae</taxon>
        <taxon>Sphagnum</taxon>
    </lineage>
</organism>
<keyword evidence="1" id="KW-0732">Signal</keyword>
<dbReference type="Proteomes" id="UP001497444">
    <property type="component" value="Chromosome 3"/>
</dbReference>
<proteinExistence type="predicted"/>
<dbReference type="EMBL" id="OZ020098">
    <property type="protein sequence ID" value="CAK9270928.1"/>
    <property type="molecule type" value="Genomic_DNA"/>
</dbReference>
<evidence type="ECO:0000313" key="3">
    <source>
        <dbReference type="Proteomes" id="UP001497444"/>
    </source>
</evidence>
<keyword evidence="3" id="KW-1185">Reference proteome</keyword>
<accession>A0ABP0WZ42</accession>
<evidence type="ECO:0000313" key="2">
    <source>
        <dbReference type="EMBL" id="CAK9270928.1"/>
    </source>
</evidence>
<feature type="signal peptide" evidence="1">
    <location>
        <begin position="1"/>
        <end position="17"/>
    </location>
</feature>
<evidence type="ECO:0000256" key="1">
    <source>
        <dbReference type="SAM" id="SignalP"/>
    </source>
</evidence>